<name>A0A8S4G8V0_PLUXY</name>
<sequence>MTNHVHRAIISVIVRHVRPAAVVTTIHATSTRQRATSFDEILLLSYCEIEPKNNTSGEAESNSFSKIRDIIKSHEHELLSWTKPNGPMNTNDYSEKLETLSTKHQEHYRAELHSFRDGMTALMKNIIVQTKEITSKDCSMAKKYKVDMKTATEHIEREILNCSTTLTEVIRQELGIFKSGEVSKTMKKEIRKQVAKCDDEAQLAAKGACLGQLAVSLELQEMKLRVVHIFMKSRMDFHMLSLDEALKSCSMLPTQKLIAFSRTEIINVINCMLEGYTSPLTALDFNLKTNPMNTQLRSSVALPLNDEMR</sequence>
<comment type="caution">
    <text evidence="1">The sequence shown here is derived from an EMBL/GenBank/DDBJ whole genome shotgun (WGS) entry which is preliminary data.</text>
</comment>
<organism evidence="1 2">
    <name type="scientific">Plutella xylostella</name>
    <name type="common">Diamondback moth</name>
    <name type="synonym">Plutella maculipennis</name>
    <dbReference type="NCBI Taxonomy" id="51655"/>
    <lineage>
        <taxon>Eukaryota</taxon>
        <taxon>Metazoa</taxon>
        <taxon>Ecdysozoa</taxon>
        <taxon>Arthropoda</taxon>
        <taxon>Hexapoda</taxon>
        <taxon>Insecta</taxon>
        <taxon>Pterygota</taxon>
        <taxon>Neoptera</taxon>
        <taxon>Endopterygota</taxon>
        <taxon>Lepidoptera</taxon>
        <taxon>Glossata</taxon>
        <taxon>Ditrysia</taxon>
        <taxon>Yponomeutoidea</taxon>
        <taxon>Plutellidae</taxon>
        <taxon>Plutella</taxon>
    </lineage>
</organism>
<dbReference type="AlphaFoldDB" id="A0A8S4G8V0"/>
<reference evidence="1" key="1">
    <citation type="submission" date="2020-11" db="EMBL/GenBank/DDBJ databases">
        <authorList>
            <person name="Whiteford S."/>
        </authorList>
    </citation>
    <scope>NUCLEOTIDE SEQUENCE</scope>
</reference>
<accession>A0A8S4G8V0</accession>
<evidence type="ECO:0000313" key="1">
    <source>
        <dbReference type="EMBL" id="CAG9136890.1"/>
    </source>
</evidence>
<dbReference type="Proteomes" id="UP000653454">
    <property type="component" value="Unassembled WGS sequence"/>
</dbReference>
<dbReference type="EMBL" id="CAJHNJ030000167">
    <property type="protein sequence ID" value="CAG9136890.1"/>
    <property type="molecule type" value="Genomic_DNA"/>
</dbReference>
<gene>
    <name evidence="1" type="ORF">PLXY2_LOCUS15150</name>
</gene>
<keyword evidence="2" id="KW-1185">Reference proteome</keyword>
<evidence type="ECO:0000313" key="2">
    <source>
        <dbReference type="Proteomes" id="UP000653454"/>
    </source>
</evidence>
<proteinExistence type="predicted"/>
<protein>
    <submittedName>
        <fullName evidence="1">(diamondback moth) hypothetical protein</fullName>
    </submittedName>
</protein>